<evidence type="ECO:0000313" key="3">
    <source>
        <dbReference type="Proteomes" id="UP001339167"/>
    </source>
</evidence>
<organism evidence="2 3">
    <name type="scientific">Alkalimonas mucilaginosa</name>
    <dbReference type="NCBI Taxonomy" id="3057676"/>
    <lineage>
        <taxon>Bacteria</taxon>
        <taxon>Pseudomonadati</taxon>
        <taxon>Pseudomonadota</taxon>
        <taxon>Gammaproteobacteria</taxon>
        <taxon>Alkalimonas</taxon>
    </lineage>
</organism>
<dbReference type="SUPFAM" id="SSF53474">
    <property type="entry name" value="alpha/beta-Hydrolases"/>
    <property type="match status" value="1"/>
</dbReference>
<protein>
    <submittedName>
        <fullName evidence="2">Prolyl oligopeptidase family serine peptidase</fullName>
    </submittedName>
</protein>
<dbReference type="EMBL" id="JAUGZK010000013">
    <property type="protein sequence ID" value="MEE2025496.1"/>
    <property type="molecule type" value="Genomic_DNA"/>
</dbReference>
<accession>A0ABU7JIG7</accession>
<gene>
    <name evidence="2" type="ORF">QWF21_14760</name>
</gene>
<feature type="domain" description="Peptidase S9 prolyl oligopeptidase catalytic" evidence="1">
    <location>
        <begin position="6"/>
        <end position="79"/>
    </location>
</feature>
<comment type="caution">
    <text evidence="2">The sequence shown here is derived from an EMBL/GenBank/DDBJ whole genome shotgun (WGS) entry which is preliminary data.</text>
</comment>
<name>A0ABU7JIG7_9GAMM</name>
<dbReference type="Proteomes" id="UP001339167">
    <property type="component" value="Unassembled WGS sequence"/>
</dbReference>
<reference evidence="2 3" key="1">
    <citation type="submission" date="2023-06" db="EMBL/GenBank/DDBJ databases">
        <title>Alkalimonas sp., MEB004 an alkaliphilic bacterium isolated from Lonar Lake, India.</title>
        <authorList>
            <person name="Joshi A."/>
            <person name="Thite S."/>
        </authorList>
    </citation>
    <scope>NUCLEOTIDE SEQUENCE [LARGE SCALE GENOMIC DNA]</scope>
    <source>
        <strain evidence="2 3">MEB004</strain>
    </source>
</reference>
<sequence length="80" mass="9181">MIQITRLFHADQVQERVLVVQGPNVPRVLPVESDEMVEAIRAQGVLVEYLVLPDGGHGFLRRENGISAQEAYLKFMQQYW</sequence>
<evidence type="ECO:0000259" key="1">
    <source>
        <dbReference type="Pfam" id="PF00326"/>
    </source>
</evidence>
<dbReference type="InterPro" id="IPR001375">
    <property type="entry name" value="Peptidase_S9_cat"/>
</dbReference>
<keyword evidence="3" id="KW-1185">Reference proteome</keyword>
<evidence type="ECO:0000313" key="2">
    <source>
        <dbReference type="EMBL" id="MEE2025496.1"/>
    </source>
</evidence>
<dbReference type="Pfam" id="PF00326">
    <property type="entry name" value="Peptidase_S9"/>
    <property type="match status" value="1"/>
</dbReference>
<proteinExistence type="predicted"/>
<dbReference type="InterPro" id="IPR029058">
    <property type="entry name" value="AB_hydrolase_fold"/>
</dbReference>
<dbReference type="Gene3D" id="3.40.50.1820">
    <property type="entry name" value="alpha/beta hydrolase"/>
    <property type="match status" value="1"/>
</dbReference>
<dbReference type="RefSeq" id="WP_330088807.1">
    <property type="nucleotide sequence ID" value="NZ_JAUGZK010000013.1"/>
</dbReference>